<dbReference type="Pfam" id="PF11167">
    <property type="entry name" value="DUF2953"/>
    <property type="match status" value="1"/>
</dbReference>
<protein>
    <recommendedName>
        <fullName evidence="4">DUF2953 domain-containing protein</fullName>
    </recommendedName>
</protein>
<name>A0ABZ3ILX6_9FIRM</name>
<keyword evidence="1" id="KW-1133">Transmembrane helix</keyword>
<dbReference type="InterPro" id="IPR021338">
    <property type="entry name" value="DUF2953"/>
</dbReference>
<dbReference type="EMBL" id="CP155573">
    <property type="protein sequence ID" value="XFO66700.1"/>
    <property type="molecule type" value="Genomic_DNA"/>
</dbReference>
<dbReference type="RefSeq" id="WP_094602824.1">
    <property type="nucleotide sequence ID" value="NZ_CP155573.1"/>
</dbReference>
<feature type="transmembrane region" description="Helical" evidence="1">
    <location>
        <begin position="6"/>
        <end position="25"/>
    </location>
</feature>
<keyword evidence="3" id="KW-1185">Reference proteome</keyword>
<gene>
    <name evidence="2" type="ORF">SPSIL_028590</name>
</gene>
<evidence type="ECO:0000313" key="3">
    <source>
        <dbReference type="Proteomes" id="UP000216752"/>
    </source>
</evidence>
<evidence type="ECO:0008006" key="4">
    <source>
        <dbReference type="Google" id="ProtNLM"/>
    </source>
</evidence>
<sequence>MNNWLFVLTSTAILLILLFRVNVYIDLRFSRRKDDDYVAVTVYALQKLFSYTIKIPTIKLVQYGDLPWITSEIDTPHGSATTKVSREQRFVRKSIKLLFYNPERFRRLLRVGNQLIRGYLRYANSLSQGIHCEKLEVKTIYGFEDAAFTGIMMGILGSLTEKMLRSIHNRLVLDAKPCIKIQPVYGHSQLEIELKCIFRIRFGNVITATMANLINSLHREATRSG</sequence>
<organism evidence="2 3">
    <name type="scientific">Sporomusa silvacetica DSM 10669</name>
    <dbReference type="NCBI Taxonomy" id="1123289"/>
    <lineage>
        <taxon>Bacteria</taxon>
        <taxon>Bacillati</taxon>
        <taxon>Bacillota</taxon>
        <taxon>Negativicutes</taxon>
        <taxon>Selenomonadales</taxon>
        <taxon>Sporomusaceae</taxon>
        <taxon>Sporomusa</taxon>
    </lineage>
</organism>
<keyword evidence="1" id="KW-0812">Transmembrane</keyword>
<keyword evidence="1" id="KW-0472">Membrane</keyword>
<reference evidence="2" key="1">
    <citation type="submission" date="2024-05" db="EMBL/GenBank/DDBJ databases">
        <title>Isolation and characterization of Sporomusa carbonis sp. nov., a carboxydotrophic hydrogenogen in the genus of Sporomusa isolated from a charcoal burning pile.</title>
        <authorList>
            <person name="Boeer T."/>
            <person name="Rosenbaum F."/>
            <person name="Eysell L."/>
            <person name="Mueller V."/>
            <person name="Daniel R."/>
            <person name="Poehlein A."/>
        </authorList>
    </citation>
    <scope>NUCLEOTIDE SEQUENCE [LARGE SCALE GENOMIC DNA]</scope>
    <source>
        <strain evidence="2">DSM 10669</strain>
    </source>
</reference>
<dbReference type="Proteomes" id="UP000216752">
    <property type="component" value="Chromosome"/>
</dbReference>
<accession>A0ABZ3ILX6</accession>
<proteinExistence type="predicted"/>
<evidence type="ECO:0000256" key="1">
    <source>
        <dbReference type="SAM" id="Phobius"/>
    </source>
</evidence>
<evidence type="ECO:0000313" key="2">
    <source>
        <dbReference type="EMBL" id="XFO66700.1"/>
    </source>
</evidence>